<dbReference type="Proteomes" id="UP000186904">
    <property type="component" value="Unassembled WGS sequence"/>
</dbReference>
<dbReference type="Pfam" id="PF03772">
    <property type="entry name" value="Competence"/>
    <property type="match status" value="1"/>
</dbReference>
<dbReference type="InterPro" id="IPR001279">
    <property type="entry name" value="Metallo-B-lactamas"/>
</dbReference>
<feature type="transmembrane region" description="Helical" evidence="6">
    <location>
        <begin position="267"/>
        <end position="291"/>
    </location>
</feature>
<dbReference type="GO" id="GO:0030420">
    <property type="term" value="P:establishment of competence for transformation"/>
    <property type="evidence" value="ECO:0007669"/>
    <property type="project" value="InterPro"/>
</dbReference>
<name>A0A1H9REB4_9GAMM</name>
<sequence length="768" mass="84098">MDVPLLLIALIAGMLLPLGLPELPPLWLTTLPLVPALMLWRRPAGRWLGALSLGLLWSCLFHQQLLAQRLPPDLDGSRVQVLARVDGLPQATATGWRLALTQVRLLENDQPLPPIRAHWFQGQPVNPGELWQFEVTLRRPAGMANPGGFDYEAWLYAQGVGALGSIRQGERLAEPPRFAGFAALRNQLRTRITAVLEEQAGGARLIALVVGDKGVLDRQDWLVLQATGTAHLMVISGLHIGMLAAAVFGLVTLLGRIGVLRWPWPRLWLAVAVVVPITALYAILAGFGVPVQRALLMITLGLLIQLCYRRPGLWTFWLVAFATVVALNPAAPLRAGFWLSFIAVGLLLYGMGARLGASSLWWRWGRAQWVVFVGLWPWLMFWSMPASLSAPLANLLAIPWVSLLVVPAALLGTVLELLFDIPWLLQGAAVALNWLFDGLAWIAELRAAERLATPDWLGFALGLVGVAALLSPMARLLWLPGAACLLVLLLPSHERPLPGQLWVTVLDVGQGLSVLLQTEEHDLLYDAGARFSSGFDLGEAVVYPALLALGVRELDVMLLSHADNDHAGGAPFIAGHLPVKRVLAGQHAAIDPVLRAQPCEPGETWQWDGVRFEILYSPPPPAPPNEQSCVLRAVAGSSAVLLPGDLGIRGEYQMLDRSLAADLLLAPHHGSRSSSSYAFIRAVEPRWAVFSAGRHSQYGHPHPLVVERYRELEAEPVYTATAGAIRFVLDDTGKARRDWSWRERARRFWHEDQALARLAEPPAKPVLE</sequence>
<evidence type="ECO:0000256" key="2">
    <source>
        <dbReference type="ARBA" id="ARBA00022475"/>
    </source>
</evidence>
<evidence type="ECO:0000259" key="7">
    <source>
        <dbReference type="SMART" id="SM00849"/>
    </source>
</evidence>
<dbReference type="NCBIfam" id="TIGR00361">
    <property type="entry name" value="ComEC_Rec2"/>
    <property type="match status" value="1"/>
</dbReference>
<dbReference type="AlphaFoldDB" id="A0A1H9REB4"/>
<dbReference type="InterPro" id="IPR025405">
    <property type="entry name" value="DUF4131"/>
</dbReference>
<keyword evidence="5 6" id="KW-0472">Membrane</keyword>
<feature type="domain" description="Metallo-beta-lactamase" evidence="7">
    <location>
        <begin position="510"/>
        <end position="694"/>
    </location>
</feature>
<dbReference type="SUPFAM" id="SSF56281">
    <property type="entry name" value="Metallo-hydrolase/oxidoreductase"/>
    <property type="match status" value="1"/>
</dbReference>
<dbReference type="Pfam" id="PF00753">
    <property type="entry name" value="Lactamase_B"/>
    <property type="match status" value="1"/>
</dbReference>
<evidence type="ECO:0000256" key="5">
    <source>
        <dbReference type="ARBA" id="ARBA00023136"/>
    </source>
</evidence>
<protein>
    <submittedName>
        <fullName evidence="8">Competence protein ComEC</fullName>
    </submittedName>
</protein>
<dbReference type="OrthoDB" id="9761531at2"/>
<dbReference type="InterPro" id="IPR004797">
    <property type="entry name" value="Competence_ComEC/Rec2"/>
</dbReference>
<keyword evidence="4 6" id="KW-1133">Transmembrane helix</keyword>
<dbReference type="InterPro" id="IPR052159">
    <property type="entry name" value="Competence_DNA_uptake"/>
</dbReference>
<dbReference type="RefSeq" id="WP_074778539.1">
    <property type="nucleotide sequence ID" value="NZ_FOGN01000001.1"/>
</dbReference>
<evidence type="ECO:0000313" key="11">
    <source>
        <dbReference type="Proteomes" id="UP000186904"/>
    </source>
</evidence>
<organism evidence="8 11">
    <name type="scientific">Halopseudomonas bauzanensis</name>
    <dbReference type="NCBI Taxonomy" id="653930"/>
    <lineage>
        <taxon>Bacteria</taxon>
        <taxon>Pseudomonadati</taxon>
        <taxon>Pseudomonadota</taxon>
        <taxon>Gammaproteobacteria</taxon>
        <taxon>Pseudomonadales</taxon>
        <taxon>Pseudomonadaceae</taxon>
        <taxon>Halopseudomonas</taxon>
    </lineage>
</organism>
<feature type="transmembrane region" description="Helical" evidence="6">
    <location>
        <begin position="392"/>
        <end position="411"/>
    </location>
</feature>
<comment type="subcellular location">
    <subcellularLocation>
        <location evidence="1">Cell membrane</location>
        <topology evidence="1">Multi-pass membrane protein</topology>
    </subcellularLocation>
</comment>
<dbReference type="CDD" id="cd07731">
    <property type="entry name" value="ComA-like_MBL-fold"/>
    <property type="match status" value="1"/>
</dbReference>
<feature type="transmembrane region" description="Helical" evidence="6">
    <location>
        <begin position="337"/>
        <end position="357"/>
    </location>
</feature>
<dbReference type="InterPro" id="IPR004477">
    <property type="entry name" value="ComEC_N"/>
</dbReference>
<proteinExistence type="predicted"/>
<dbReference type="EMBL" id="FOGN01000001">
    <property type="protein sequence ID" value="SER70895.1"/>
    <property type="molecule type" value="Genomic_DNA"/>
</dbReference>
<dbReference type="Gene3D" id="3.60.15.10">
    <property type="entry name" value="Ribonuclease Z/Hydroxyacylglutathione hydrolase-like"/>
    <property type="match status" value="1"/>
</dbReference>
<evidence type="ECO:0000256" key="1">
    <source>
        <dbReference type="ARBA" id="ARBA00004651"/>
    </source>
</evidence>
<evidence type="ECO:0000256" key="6">
    <source>
        <dbReference type="SAM" id="Phobius"/>
    </source>
</evidence>
<dbReference type="SMART" id="SM00849">
    <property type="entry name" value="Lactamase_B"/>
    <property type="match status" value="1"/>
</dbReference>
<feature type="transmembrane region" description="Helical" evidence="6">
    <location>
        <begin position="369"/>
        <end position="386"/>
    </location>
</feature>
<feature type="transmembrane region" description="Helical" evidence="6">
    <location>
        <begin position="232"/>
        <end position="255"/>
    </location>
</feature>
<dbReference type="STRING" id="653930.SAMN05216589_1362"/>
<feature type="transmembrane region" description="Helical" evidence="6">
    <location>
        <begin position="463"/>
        <end position="490"/>
    </location>
</feature>
<evidence type="ECO:0000313" key="10">
    <source>
        <dbReference type="Proteomes" id="UP000186599"/>
    </source>
</evidence>
<dbReference type="InterPro" id="IPR036866">
    <property type="entry name" value="RibonucZ/Hydroxyglut_hydro"/>
</dbReference>
<keyword evidence="3 6" id="KW-0812">Transmembrane</keyword>
<keyword evidence="10" id="KW-1185">Reference proteome</keyword>
<dbReference type="PANTHER" id="PTHR30619">
    <property type="entry name" value="DNA INTERNALIZATION/COMPETENCE PROTEIN COMEC/REC2"/>
    <property type="match status" value="1"/>
</dbReference>
<feature type="transmembrane region" description="Helical" evidence="6">
    <location>
        <begin position="45"/>
        <end position="62"/>
    </location>
</feature>
<dbReference type="Pfam" id="PF13567">
    <property type="entry name" value="DUF4131"/>
    <property type="match status" value="1"/>
</dbReference>
<evidence type="ECO:0000256" key="3">
    <source>
        <dbReference type="ARBA" id="ARBA00022692"/>
    </source>
</evidence>
<keyword evidence="2" id="KW-1003">Cell membrane</keyword>
<dbReference type="GO" id="GO:0005886">
    <property type="term" value="C:plasma membrane"/>
    <property type="evidence" value="ECO:0007669"/>
    <property type="project" value="UniProtKB-SubCell"/>
</dbReference>
<dbReference type="EMBL" id="FOUA01000001">
    <property type="protein sequence ID" value="SFL59050.1"/>
    <property type="molecule type" value="Genomic_DNA"/>
</dbReference>
<accession>A0A1H9REB4</accession>
<evidence type="ECO:0000313" key="9">
    <source>
        <dbReference type="EMBL" id="SFL59050.1"/>
    </source>
</evidence>
<feature type="transmembrane region" description="Helical" evidence="6">
    <location>
        <begin position="312"/>
        <end position="331"/>
    </location>
</feature>
<dbReference type="InterPro" id="IPR035681">
    <property type="entry name" value="ComA-like_MBL"/>
</dbReference>
<dbReference type="Proteomes" id="UP000186599">
    <property type="component" value="Unassembled WGS sequence"/>
</dbReference>
<reference evidence="10 11" key="1">
    <citation type="submission" date="2016-10" db="EMBL/GenBank/DDBJ databases">
        <authorList>
            <person name="de Groot N.N."/>
        </authorList>
    </citation>
    <scope>NUCLEOTIDE SEQUENCE [LARGE SCALE GENOMIC DNA]</scope>
    <source>
        <strain evidence="9 10">CGMCC 1.9095</strain>
        <strain evidence="8 11">DSM 22558</strain>
    </source>
</reference>
<evidence type="ECO:0000256" key="4">
    <source>
        <dbReference type="ARBA" id="ARBA00022989"/>
    </source>
</evidence>
<gene>
    <name evidence="9" type="ORF">SAMN04487855_0265</name>
    <name evidence="8" type="ORF">SAMN05216589_1362</name>
</gene>
<evidence type="ECO:0000313" key="8">
    <source>
        <dbReference type="EMBL" id="SER70895.1"/>
    </source>
</evidence>
<dbReference type="PANTHER" id="PTHR30619:SF1">
    <property type="entry name" value="RECOMBINATION PROTEIN 2"/>
    <property type="match status" value="1"/>
</dbReference>
<dbReference type="NCBIfam" id="TIGR00360">
    <property type="entry name" value="ComEC_N-term"/>
    <property type="match status" value="1"/>
</dbReference>